<organism evidence="5 6">
    <name type="scientific">Dietzia timorensis</name>
    <dbReference type="NCBI Taxonomy" id="499555"/>
    <lineage>
        <taxon>Bacteria</taxon>
        <taxon>Bacillati</taxon>
        <taxon>Actinomycetota</taxon>
        <taxon>Actinomycetes</taxon>
        <taxon>Mycobacteriales</taxon>
        <taxon>Dietziaceae</taxon>
        <taxon>Dietzia</taxon>
    </lineage>
</organism>
<name>A0A173LJA0_9ACTN</name>
<dbReference type="Gene3D" id="3.40.50.360">
    <property type="match status" value="1"/>
</dbReference>
<dbReference type="PANTHER" id="PTHR43408">
    <property type="entry name" value="FMN REDUCTASE (NADPH)"/>
    <property type="match status" value="1"/>
</dbReference>
<dbReference type="InterPro" id="IPR023932">
    <property type="entry name" value="CE1759_FMN_reduct"/>
</dbReference>
<dbReference type="SUPFAM" id="SSF52218">
    <property type="entry name" value="Flavoproteins"/>
    <property type="match status" value="1"/>
</dbReference>
<dbReference type="AlphaFoldDB" id="A0A173LJA0"/>
<keyword evidence="2" id="KW-0288">FMN</keyword>
<dbReference type="GO" id="GO:0016491">
    <property type="term" value="F:oxidoreductase activity"/>
    <property type="evidence" value="ECO:0007669"/>
    <property type="project" value="UniProtKB-KW"/>
</dbReference>
<evidence type="ECO:0000256" key="2">
    <source>
        <dbReference type="ARBA" id="ARBA00022643"/>
    </source>
</evidence>
<dbReference type="Proteomes" id="UP000186104">
    <property type="component" value="Chromosome"/>
</dbReference>
<dbReference type="Pfam" id="PF03358">
    <property type="entry name" value="FMN_red"/>
    <property type="match status" value="1"/>
</dbReference>
<gene>
    <name evidence="5" type="ORF">BJL86_1578</name>
</gene>
<dbReference type="KEGG" id="dtm:BJL86_1578"/>
<dbReference type="PANTHER" id="PTHR43408:SF2">
    <property type="entry name" value="FMN REDUCTASE (NADPH)"/>
    <property type="match status" value="1"/>
</dbReference>
<keyword evidence="1" id="KW-0285">Flavoprotein</keyword>
<accession>A0A173LJA0</accession>
<evidence type="ECO:0000259" key="4">
    <source>
        <dbReference type="Pfam" id="PF03358"/>
    </source>
</evidence>
<feature type="domain" description="NADPH-dependent FMN reductase-like" evidence="4">
    <location>
        <begin position="3"/>
        <end position="153"/>
    </location>
</feature>
<evidence type="ECO:0000313" key="6">
    <source>
        <dbReference type="Proteomes" id="UP000186104"/>
    </source>
</evidence>
<keyword evidence="6" id="KW-1185">Reference proteome</keyword>
<protein>
    <submittedName>
        <fullName evidence="5">FMN reductase (NADPH)</fullName>
    </submittedName>
</protein>
<dbReference type="InterPro" id="IPR005025">
    <property type="entry name" value="FMN_Rdtase-like_dom"/>
</dbReference>
<proteinExistence type="predicted"/>
<evidence type="ECO:0000256" key="1">
    <source>
        <dbReference type="ARBA" id="ARBA00022630"/>
    </source>
</evidence>
<dbReference type="RefSeq" id="WP_067471274.1">
    <property type="nucleotide sequence ID" value="NZ_CP015961.1"/>
</dbReference>
<dbReference type="InterPro" id="IPR029039">
    <property type="entry name" value="Flavoprotein-like_sf"/>
</dbReference>
<keyword evidence="3" id="KW-0560">Oxidoreductase</keyword>
<dbReference type="NCBIfam" id="TIGR04037">
    <property type="entry name" value="LLM_duo_CE1759"/>
    <property type="match status" value="1"/>
</dbReference>
<evidence type="ECO:0000256" key="3">
    <source>
        <dbReference type="ARBA" id="ARBA00023002"/>
    </source>
</evidence>
<sequence>MRKIVVISAGLSTPSSTRLLADQISDSVRRQITARGEAVDFTFVELRDLAGDLAQAMQTGAMPNQMLDEVKNALSEADALVAVSPVFAASYSGLFKMFFDLLDPDALTGMPTPIAATAGTPRHSLVLDYAMRPLLTYFRANVVPTGVFAATEDFGGAEGKYLEGRIQRAATELSSLVVSESGAVEGFTAAETTAPRRTSGKSIDTGFTPFESLLKGHSGD</sequence>
<dbReference type="OrthoDB" id="1643408at2"/>
<evidence type="ECO:0000313" key="5">
    <source>
        <dbReference type="EMBL" id="ANI92355.1"/>
    </source>
</evidence>
<dbReference type="STRING" id="499555.BJL86_1578"/>
<dbReference type="EMBL" id="CP015961">
    <property type="protein sequence ID" value="ANI92355.1"/>
    <property type="molecule type" value="Genomic_DNA"/>
</dbReference>
<reference evidence="5 6" key="1">
    <citation type="submission" date="2016-06" db="EMBL/GenBank/DDBJ databases">
        <title>Complete genome sequence of a saline-alkali tolerant type strain Dietzia timorensis ID05-A0528T.</title>
        <authorList>
            <person name="Wu X."/>
        </authorList>
    </citation>
    <scope>NUCLEOTIDE SEQUENCE [LARGE SCALE GENOMIC DNA]</scope>
    <source>
        <strain evidence="5 6">ID05-A0528</strain>
    </source>
</reference>
<dbReference type="InterPro" id="IPR051814">
    <property type="entry name" value="NAD(P)H-dep_FMN_reductase"/>
</dbReference>